<keyword evidence="9" id="KW-0653">Protein transport</keyword>
<feature type="compositionally biased region" description="Low complexity" evidence="10">
    <location>
        <begin position="276"/>
        <end position="286"/>
    </location>
</feature>
<feature type="region of interest" description="Disordered" evidence="10">
    <location>
        <begin position="315"/>
        <end position="353"/>
    </location>
</feature>
<dbReference type="EMBL" id="KZ987788">
    <property type="protein sequence ID" value="RKP14811.1"/>
    <property type="molecule type" value="Genomic_DNA"/>
</dbReference>
<keyword evidence="9" id="KW-0811">Translocation</keyword>
<dbReference type="InterPro" id="IPR038552">
    <property type="entry name" value="Tim21_IMS_sf"/>
</dbReference>
<evidence type="ECO:0000256" key="5">
    <source>
        <dbReference type="ARBA" id="ARBA00022946"/>
    </source>
</evidence>
<dbReference type="AlphaFoldDB" id="A0A4P9Y8V0"/>
<dbReference type="GO" id="GO:0030150">
    <property type="term" value="P:protein import into mitochondrial matrix"/>
    <property type="evidence" value="ECO:0007669"/>
    <property type="project" value="UniProtKB-UniRule"/>
</dbReference>
<keyword evidence="4" id="KW-0812">Transmembrane</keyword>
<keyword evidence="9" id="KW-0813">Transport</keyword>
<dbReference type="GO" id="GO:0005744">
    <property type="term" value="C:TIM23 mitochondrial import inner membrane translocase complex"/>
    <property type="evidence" value="ECO:0007669"/>
    <property type="project" value="UniProtKB-UniRule"/>
</dbReference>
<proteinExistence type="inferred from homology"/>
<evidence type="ECO:0000313" key="12">
    <source>
        <dbReference type="Proteomes" id="UP000267251"/>
    </source>
</evidence>
<accession>A0A4P9Y8V0</accession>
<comment type="function">
    <text evidence="9">Essential component of the TIM23 complex, a complex that mediates the translocation of transit peptide-containing proteins across the mitochondrial inner membrane.</text>
</comment>
<keyword evidence="8" id="KW-0472">Membrane</keyword>
<dbReference type="PANTHER" id="PTHR13032">
    <property type="entry name" value="MITOCHONDRIAL IMPORT INNER MEMBRANE TRANSLOCASE SUBUNIT TIM21"/>
    <property type="match status" value="1"/>
</dbReference>
<protein>
    <recommendedName>
        <fullName evidence="3 9">Mitochondrial import inner membrane translocase subunit Tim21</fullName>
    </recommendedName>
</protein>
<comment type="similarity">
    <text evidence="2 9">Belongs to the TIM21 family.</text>
</comment>
<sequence length="353" mass="38626">MTFPALQISLLSVTKGFCHHGGARHLSTQSTPFFRHPLSTRPVILPHQHGLVRSLAFSHRHASTSTASSWPRKALNATTTSASALIILGGLGVCGGLLYLVGSELFSSSSPSHLFSQSLKLLQDHPDITARFGEPLRGYGEPSSSRAQRNRHVMAQEFLDPSGYSYWRMRYYIVGPKTHPSTSALDTLLVYWDGLRAWIERSLNPPPSPSLPIMKEEEHVVPQSDQPVAQGVVHISAQKVRSGWSITEMYVDVPGLTDAEKAQAPPVKKTPWYWPSSSSSSSSSSSAQTGPHRVYVIQPPTFGFSRAPSSYLLYQQRANRSASKEEDQTEGTSSSSGVLSRLSSYFRPSSSSS</sequence>
<evidence type="ECO:0000256" key="3">
    <source>
        <dbReference type="ARBA" id="ARBA00020726"/>
    </source>
</evidence>
<name>A0A4P9Y8V0_9FUNG</name>
<evidence type="ECO:0000256" key="2">
    <source>
        <dbReference type="ARBA" id="ARBA00010867"/>
    </source>
</evidence>
<dbReference type="Proteomes" id="UP000267251">
    <property type="component" value="Unassembled WGS sequence"/>
</dbReference>
<reference evidence="12" key="1">
    <citation type="journal article" date="2018" name="Nat. Microbiol.">
        <title>Leveraging single-cell genomics to expand the fungal tree of life.</title>
        <authorList>
            <person name="Ahrendt S.R."/>
            <person name="Quandt C.A."/>
            <person name="Ciobanu D."/>
            <person name="Clum A."/>
            <person name="Salamov A."/>
            <person name="Andreopoulos B."/>
            <person name="Cheng J.F."/>
            <person name="Woyke T."/>
            <person name="Pelin A."/>
            <person name="Henrissat B."/>
            <person name="Reynolds N.K."/>
            <person name="Benny G.L."/>
            <person name="Smith M.E."/>
            <person name="James T.Y."/>
            <person name="Grigoriev I.V."/>
        </authorList>
    </citation>
    <scope>NUCLEOTIDE SEQUENCE [LARGE SCALE GENOMIC DNA]</scope>
</reference>
<comment type="subcellular location">
    <subcellularLocation>
        <location evidence="9">Mitochondrion inner membrane</location>
        <topology evidence="9">Single-pass membrane protein</topology>
    </subcellularLocation>
    <subcellularLocation>
        <location evidence="1">Mitochondrion membrane</location>
        <topology evidence="1">Single-pass membrane protein</topology>
    </subcellularLocation>
</comment>
<dbReference type="InterPro" id="IPR013261">
    <property type="entry name" value="Tim21"/>
</dbReference>
<evidence type="ECO:0000256" key="6">
    <source>
        <dbReference type="ARBA" id="ARBA00022989"/>
    </source>
</evidence>
<feature type="compositionally biased region" description="Low complexity" evidence="10">
    <location>
        <begin position="333"/>
        <end position="353"/>
    </location>
</feature>
<evidence type="ECO:0000256" key="9">
    <source>
        <dbReference type="RuleBase" id="RU367142"/>
    </source>
</evidence>
<keyword evidence="9" id="KW-0999">Mitochondrion inner membrane</keyword>
<gene>
    <name evidence="11" type="ORF">BJ684DRAFT_18805</name>
</gene>
<evidence type="ECO:0000256" key="7">
    <source>
        <dbReference type="ARBA" id="ARBA00023128"/>
    </source>
</evidence>
<dbReference type="OrthoDB" id="436405at2759"/>
<feature type="region of interest" description="Disordered" evidence="10">
    <location>
        <begin position="261"/>
        <end position="290"/>
    </location>
</feature>
<organism evidence="11 12">
    <name type="scientific">Piptocephalis cylindrospora</name>
    <dbReference type="NCBI Taxonomy" id="1907219"/>
    <lineage>
        <taxon>Eukaryota</taxon>
        <taxon>Fungi</taxon>
        <taxon>Fungi incertae sedis</taxon>
        <taxon>Zoopagomycota</taxon>
        <taxon>Zoopagomycotina</taxon>
        <taxon>Zoopagomycetes</taxon>
        <taxon>Zoopagales</taxon>
        <taxon>Piptocephalidaceae</taxon>
        <taxon>Piptocephalis</taxon>
    </lineage>
</organism>
<comment type="subunit">
    <text evidence="9">Component of the TIM23 complex.</text>
</comment>
<evidence type="ECO:0000256" key="10">
    <source>
        <dbReference type="SAM" id="MobiDB-lite"/>
    </source>
</evidence>
<evidence type="ECO:0000256" key="4">
    <source>
        <dbReference type="ARBA" id="ARBA00022692"/>
    </source>
</evidence>
<keyword evidence="7 9" id="KW-0496">Mitochondrion</keyword>
<evidence type="ECO:0000256" key="1">
    <source>
        <dbReference type="ARBA" id="ARBA00004304"/>
    </source>
</evidence>
<dbReference type="Gene3D" id="3.10.450.320">
    <property type="entry name" value="Mitochondrial import inner membrane translocase subunit Tim21"/>
    <property type="match status" value="1"/>
</dbReference>
<evidence type="ECO:0000313" key="11">
    <source>
        <dbReference type="EMBL" id="RKP14811.1"/>
    </source>
</evidence>
<dbReference type="Pfam" id="PF08294">
    <property type="entry name" value="TIM21"/>
    <property type="match status" value="1"/>
</dbReference>
<keyword evidence="5" id="KW-0809">Transit peptide</keyword>
<keyword evidence="12" id="KW-1185">Reference proteome</keyword>
<keyword evidence="6" id="KW-1133">Transmembrane helix</keyword>
<dbReference type="PANTHER" id="PTHR13032:SF6">
    <property type="entry name" value="MITOCHONDRIAL IMPORT INNER MEMBRANE TRANSLOCASE SUBUNIT TIM21"/>
    <property type="match status" value="1"/>
</dbReference>
<evidence type="ECO:0000256" key="8">
    <source>
        <dbReference type="ARBA" id="ARBA00023136"/>
    </source>
</evidence>